<evidence type="ECO:0000313" key="2">
    <source>
        <dbReference type="Proteomes" id="UP000199036"/>
    </source>
</evidence>
<accession>A0A1I4X9S8</accession>
<dbReference type="EMBL" id="FOVI01000002">
    <property type="protein sequence ID" value="SFN22243.1"/>
    <property type="molecule type" value="Genomic_DNA"/>
</dbReference>
<dbReference type="RefSeq" id="WP_091518634.1">
    <property type="nucleotide sequence ID" value="NZ_FOVI01000002.1"/>
</dbReference>
<keyword evidence="2" id="KW-1185">Reference proteome</keyword>
<gene>
    <name evidence="1" type="ORF">SAMN05421741_102183</name>
</gene>
<organism evidence="1 2">
    <name type="scientific">Paenimyroides ummariense</name>
    <dbReference type="NCBI Taxonomy" id="913024"/>
    <lineage>
        <taxon>Bacteria</taxon>
        <taxon>Pseudomonadati</taxon>
        <taxon>Bacteroidota</taxon>
        <taxon>Flavobacteriia</taxon>
        <taxon>Flavobacteriales</taxon>
        <taxon>Flavobacteriaceae</taxon>
        <taxon>Paenimyroides</taxon>
    </lineage>
</organism>
<reference evidence="2" key="1">
    <citation type="submission" date="2016-10" db="EMBL/GenBank/DDBJ databases">
        <authorList>
            <person name="Varghese N."/>
            <person name="Submissions S."/>
        </authorList>
    </citation>
    <scope>NUCLEOTIDE SEQUENCE [LARGE SCALE GENOMIC DNA]</scope>
    <source>
        <strain evidence="2">DS-12</strain>
    </source>
</reference>
<evidence type="ECO:0000313" key="1">
    <source>
        <dbReference type="EMBL" id="SFN22243.1"/>
    </source>
</evidence>
<sequence>MKILYALQATGNGHIARANVLVPKLKEHAEVDVFISGQNSQLPFKGNAVQNKGISLFYSKKGGLNYKKIIKKNSFVQFLRSVQNVPIQQYDLIINDFEPVTAYAAKYRNKKIIGLSHQAAVLHDKAPKPQKDFHLSKLILKKYAPIQNSFGFHFTKYDDTIFHPIIRNSIKNLNCEKEDYILVYLPSFYNDELYKVLSQIKNMDWVVFSPFSKTSKKQGNCTFFPIDEQLFTSYLATTKGVLCGAGFEFPAEVLHLKKMLYVVPIKGQFEQYCNYLALKELGVTGSEDLKVDKLKSWLYSNDIVDISFKDETDLLIEKVLNT</sequence>
<dbReference type="Pfam" id="PF13528">
    <property type="entry name" value="Glyco_trans_1_3"/>
    <property type="match status" value="1"/>
</dbReference>
<dbReference type="OrthoDB" id="9793805at2"/>
<evidence type="ECO:0008006" key="3">
    <source>
        <dbReference type="Google" id="ProtNLM"/>
    </source>
</evidence>
<protein>
    <recommendedName>
        <fullName evidence="3">Glycosyl transferase</fullName>
    </recommendedName>
</protein>
<name>A0A1I4X9S8_9FLAO</name>
<dbReference type="AlphaFoldDB" id="A0A1I4X9S8"/>
<dbReference type="STRING" id="913024.SAMN05421741_102183"/>
<dbReference type="Proteomes" id="UP000199036">
    <property type="component" value="Unassembled WGS sequence"/>
</dbReference>
<proteinExistence type="predicted"/>